<feature type="compositionally biased region" description="Polar residues" evidence="1">
    <location>
        <begin position="171"/>
        <end position="197"/>
    </location>
</feature>
<dbReference type="Proteomes" id="UP000237631">
    <property type="component" value="Unassembled WGS sequence"/>
</dbReference>
<feature type="compositionally biased region" description="Low complexity" evidence="1">
    <location>
        <begin position="154"/>
        <end position="170"/>
    </location>
</feature>
<name>A0A2S6CJS8_9PEZI</name>
<feature type="region of interest" description="Disordered" evidence="1">
    <location>
        <begin position="278"/>
        <end position="336"/>
    </location>
</feature>
<keyword evidence="2" id="KW-0472">Membrane</keyword>
<reference evidence="4" key="1">
    <citation type="journal article" date="2017" name="bioRxiv">
        <title>Conservation of a gene cluster reveals novel cercosporin biosynthetic mechanisms and extends production to the genus Colletotrichum.</title>
        <authorList>
            <person name="de Jonge R."/>
            <person name="Ebert M.K."/>
            <person name="Huitt-Roehl C.R."/>
            <person name="Pal P."/>
            <person name="Suttle J.C."/>
            <person name="Spanner R.E."/>
            <person name="Neubauer J.D."/>
            <person name="Jurick W.M.II."/>
            <person name="Stott K.A."/>
            <person name="Secor G.A."/>
            <person name="Thomma B.P.H.J."/>
            <person name="Van de Peer Y."/>
            <person name="Townsend C.A."/>
            <person name="Bolton M.D."/>
        </authorList>
    </citation>
    <scope>NUCLEOTIDE SEQUENCE [LARGE SCALE GENOMIC DNA]</scope>
    <source>
        <strain evidence="4">CBS538.71</strain>
    </source>
</reference>
<accession>A0A2S6CJS8</accession>
<feature type="transmembrane region" description="Helical" evidence="2">
    <location>
        <begin position="70"/>
        <end position="89"/>
    </location>
</feature>
<feature type="region of interest" description="Disordered" evidence="1">
    <location>
        <begin position="152"/>
        <end position="221"/>
    </location>
</feature>
<keyword evidence="2" id="KW-0812">Transmembrane</keyword>
<proteinExistence type="predicted"/>
<dbReference type="AlphaFoldDB" id="A0A2S6CJS8"/>
<feature type="compositionally biased region" description="Polar residues" evidence="1">
    <location>
        <begin position="206"/>
        <end position="221"/>
    </location>
</feature>
<protein>
    <submittedName>
        <fullName evidence="3">Uncharacterized protein</fullName>
    </submittedName>
</protein>
<sequence length="336" mass="37266">MPYYDHRLGLFAILLLFLPFALTFLLIALIGLASACLLLGHIGALLRQILQLVLPIPVLTTYLTALASPYSLLVAIALGGGGVGVWTYFSIQYNDLLAQYKSLGLSLRFPFAKNPFAGIGGWMRKEIVQELQQSPGDNNEDIDIAVDDRTVIHSPSSSSSNQRQPSTSGSTNENLNPQLSSSNPFIRRLSSSPQPLRNTDYHSLSHLHSTTPQPRLRPTANSFEFSPKMEYRSRQQQGQQQKELRPTANVFEFTPKRQVSTPTCVSEWDEVNGRWVWQQQQQERQQEQQEGGFGGGGRFDGCVREAGNGIGKEELNEDDGGAGVMGRRGFKKAHFS</sequence>
<evidence type="ECO:0000256" key="1">
    <source>
        <dbReference type="SAM" id="MobiDB-lite"/>
    </source>
</evidence>
<evidence type="ECO:0000313" key="3">
    <source>
        <dbReference type="EMBL" id="PPJ59971.1"/>
    </source>
</evidence>
<dbReference type="OrthoDB" id="10422326at2759"/>
<keyword evidence="4" id="KW-1185">Reference proteome</keyword>
<gene>
    <name evidence="3" type="ORF">CBER1_10135</name>
</gene>
<feature type="transmembrane region" description="Helical" evidence="2">
    <location>
        <begin position="45"/>
        <end position="63"/>
    </location>
</feature>
<keyword evidence="2" id="KW-1133">Transmembrane helix</keyword>
<evidence type="ECO:0000256" key="2">
    <source>
        <dbReference type="SAM" id="Phobius"/>
    </source>
</evidence>
<evidence type="ECO:0000313" key="4">
    <source>
        <dbReference type="Proteomes" id="UP000237631"/>
    </source>
</evidence>
<dbReference type="EMBL" id="PNEN01000321">
    <property type="protein sequence ID" value="PPJ59971.1"/>
    <property type="molecule type" value="Genomic_DNA"/>
</dbReference>
<organism evidence="3 4">
    <name type="scientific">Cercospora berteroae</name>
    <dbReference type="NCBI Taxonomy" id="357750"/>
    <lineage>
        <taxon>Eukaryota</taxon>
        <taxon>Fungi</taxon>
        <taxon>Dikarya</taxon>
        <taxon>Ascomycota</taxon>
        <taxon>Pezizomycotina</taxon>
        <taxon>Dothideomycetes</taxon>
        <taxon>Dothideomycetidae</taxon>
        <taxon>Mycosphaerellales</taxon>
        <taxon>Mycosphaerellaceae</taxon>
        <taxon>Cercospora</taxon>
    </lineage>
</organism>
<comment type="caution">
    <text evidence="3">The sequence shown here is derived from an EMBL/GenBank/DDBJ whole genome shotgun (WGS) entry which is preliminary data.</text>
</comment>